<sequence length="110" mass="13040">MDHKGSDMEETQKKMMELLVSRTLRKHGVKKGKANLTEEEKEHLRSTIELLRKQVNEFTGKTNVTEHDVNPHTNVYEDNRTEPEIEPEIEQPKAPRINRLAQRRKNRRLE</sequence>
<feature type="compositionally biased region" description="Basic residues" evidence="1">
    <location>
        <begin position="101"/>
        <end position="110"/>
    </location>
</feature>
<dbReference type="EMBL" id="QVTD01000001">
    <property type="protein sequence ID" value="RFU66735.1"/>
    <property type="molecule type" value="Genomic_DNA"/>
</dbReference>
<organism evidence="2 3">
    <name type="scientific">Peribacillus glennii</name>
    <dbReference type="NCBI Taxonomy" id="2303991"/>
    <lineage>
        <taxon>Bacteria</taxon>
        <taxon>Bacillati</taxon>
        <taxon>Bacillota</taxon>
        <taxon>Bacilli</taxon>
        <taxon>Bacillales</taxon>
        <taxon>Bacillaceae</taxon>
        <taxon>Peribacillus</taxon>
    </lineage>
</organism>
<feature type="compositionally biased region" description="Basic and acidic residues" evidence="1">
    <location>
        <begin position="64"/>
        <end position="83"/>
    </location>
</feature>
<dbReference type="AlphaFoldDB" id="A0A372LJX7"/>
<evidence type="ECO:0000313" key="3">
    <source>
        <dbReference type="Proteomes" id="UP000262939"/>
    </source>
</evidence>
<dbReference type="Proteomes" id="UP000262939">
    <property type="component" value="Unassembled WGS sequence"/>
</dbReference>
<feature type="region of interest" description="Disordered" evidence="1">
    <location>
        <begin position="64"/>
        <end position="110"/>
    </location>
</feature>
<gene>
    <name evidence="2" type="ORF">D0466_01090</name>
</gene>
<name>A0A372LJX7_9BACI</name>
<proteinExistence type="predicted"/>
<reference evidence="2 3" key="1">
    <citation type="submission" date="2018-08" db="EMBL/GenBank/DDBJ databases">
        <title>Bacillus chawlae sp. nov., Bacillus glennii sp. nov., and Bacillus saganii sp. nov. Isolated from the Vehicle Assembly Building at Kennedy Space Center where the Viking Spacecraft were Assembled.</title>
        <authorList>
            <person name="Seuylemezian A."/>
            <person name="Vaishampayan P."/>
        </authorList>
    </citation>
    <scope>NUCLEOTIDE SEQUENCE [LARGE SCALE GENOMIC DNA]</scope>
    <source>
        <strain evidence="2 3">V44-8</strain>
    </source>
</reference>
<evidence type="ECO:0000313" key="2">
    <source>
        <dbReference type="EMBL" id="RFU66735.1"/>
    </source>
</evidence>
<comment type="caution">
    <text evidence="2">The sequence shown here is derived from an EMBL/GenBank/DDBJ whole genome shotgun (WGS) entry which is preliminary data.</text>
</comment>
<evidence type="ECO:0000256" key="1">
    <source>
        <dbReference type="SAM" id="MobiDB-lite"/>
    </source>
</evidence>
<evidence type="ECO:0008006" key="4">
    <source>
        <dbReference type="Google" id="ProtNLM"/>
    </source>
</evidence>
<protein>
    <recommendedName>
        <fullName evidence="4">Spore coat protein</fullName>
    </recommendedName>
</protein>
<accession>A0A372LJX7</accession>
<keyword evidence="3" id="KW-1185">Reference proteome</keyword>